<dbReference type="PANTHER" id="PTHR33240">
    <property type="entry name" value="OS08G0508500 PROTEIN"/>
    <property type="match status" value="1"/>
</dbReference>
<accession>A0A8T1QUR9</accession>
<proteinExistence type="predicted"/>
<comment type="caution">
    <text evidence="1">The sequence shown here is derived from an EMBL/GenBank/DDBJ whole genome shotgun (WGS) entry which is preliminary data.</text>
</comment>
<keyword evidence="2" id="KW-1185">Reference proteome</keyword>
<evidence type="ECO:0000313" key="1">
    <source>
        <dbReference type="EMBL" id="KAG6657884.1"/>
    </source>
</evidence>
<evidence type="ECO:0000313" key="2">
    <source>
        <dbReference type="Proteomes" id="UP000811609"/>
    </source>
</evidence>
<organism evidence="1 2">
    <name type="scientific">Carya illinoinensis</name>
    <name type="common">Pecan</name>
    <dbReference type="NCBI Taxonomy" id="32201"/>
    <lineage>
        <taxon>Eukaryota</taxon>
        <taxon>Viridiplantae</taxon>
        <taxon>Streptophyta</taxon>
        <taxon>Embryophyta</taxon>
        <taxon>Tracheophyta</taxon>
        <taxon>Spermatophyta</taxon>
        <taxon>Magnoliopsida</taxon>
        <taxon>eudicotyledons</taxon>
        <taxon>Gunneridae</taxon>
        <taxon>Pentapetalae</taxon>
        <taxon>rosids</taxon>
        <taxon>fabids</taxon>
        <taxon>Fagales</taxon>
        <taxon>Juglandaceae</taxon>
        <taxon>Carya</taxon>
    </lineage>
</organism>
<protein>
    <submittedName>
        <fullName evidence="1">Uncharacterized protein</fullName>
    </submittedName>
</protein>
<dbReference type="AlphaFoldDB" id="A0A8T1QUR9"/>
<name>A0A8T1QUR9_CARIL</name>
<sequence length="117" mass="13290">MMRRILIDNESSTDILLWEAFIKMRISPDRLCLAPVPLKGFTGNVVKLIGVITLSILAEKAPRTTATMSNFLVVKAPFEYNVIDRRPTLNSLRVVTSKYHLKMKFFTNLEMGEICGE</sequence>
<reference evidence="1" key="1">
    <citation type="submission" date="2020-12" db="EMBL/GenBank/DDBJ databases">
        <title>WGS assembly of Carya illinoinensis cv. Pawnee.</title>
        <authorList>
            <person name="Platts A."/>
            <person name="Shu S."/>
            <person name="Wright S."/>
            <person name="Barry K."/>
            <person name="Edger P."/>
            <person name="Pires J.C."/>
            <person name="Schmutz J."/>
        </authorList>
    </citation>
    <scope>NUCLEOTIDE SEQUENCE</scope>
    <source>
        <tissue evidence="1">Leaf</tissue>
    </source>
</reference>
<gene>
    <name evidence="1" type="ORF">CIPAW_04G121100</name>
</gene>
<dbReference type="EMBL" id="CM031812">
    <property type="protein sequence ID" value="KAG6657884.1"/>
    <property type="molecule type" value="Genomic_DNA"/>
</dbReference>
<dbReference type="Proteomes" id="UP000811609">
    <property type="component" value="Chromosome 4"/>
</dbReference>
<dbReference type="PANTHER" id="PTHR33240:SF17">
    <property type="entry name" value="EUKARYOTIC PEPTIDE CHAIN RELEASE FACTOR GTP-BINDING SUBUNIT-LIKE"/>
    <property type="match status" value="1"/>
</dbReference>